<feature type="region of interest" description="Disordered" evidence="1">
    <location>
        <begin position="22"/>
        <end position="67"/>
    </location>
</feature>
<protein>
    <submittedName>
        <fullName evidence="2">Uncharacterized protein</fullName>
    </submittedName>
</protein>
<reference evidence="2" key="1">
    <citation type="submission" date="2022-08" db="UniProtKB">
        <authorList>
            <consortium name="EnsemblMetazoa"/>
        </authorList>
    </citation>
    <scope>IDENTIFICATION</scope>
    <source>
        <strain evidence="2">EBRO</strain>
    </source>
</reference>
<dbReference type="EnsemblMetazoa" id="AATE004218-RA">
    <property type="protein sequence ID" value="AATE004218-PA.1"/>
    <property type="gene ID" value="AATE004218"/>
</dbReference>
<organism evidence="2">
    <name type="scientific">Anopheles atroparvus</name>
    <name type="common">European mosquito</name>
    <dbReference type="NCBI Taxonomy" id="41427"/>
    <lineage>
        <taxon>Eukaryota</taxon>
        <taxon>Metazoa</taxon>
        <taxon>Ecdysozoa</taxon>
        <taxon>Arthropoda</taxon>
        <taxon>Hexapoda</taxon>
        <taxon>Insecta</taxon>
        <taxon>Pterygota</taxon>
        <taxon>Neoptera</taxon>
        <taxon>Endopterygota</taxon>
        <taxon>Diptera</taxon>
        <taxon>Nematocera</taxon>
        <taxon>Culicoidea</taxon>
        <taxon>Culicidae</taxon>
        <taxon>Anophelinae</taxon>
        <taxon>Anopheles</taxon>
    </lineage>
</organism>
<dbReference type="AlphaFoldDB" id="A0A182IRQ2"/>
<name>A0A182IRQ2_ANOAO</name>
<sequence>LIEIVRRLDHVGCCDKMKIKQEKPSFSDVESESESEPESNKPISPVKIKEEAEESVAGDDDAEDQHDGEQGLAKFVNAWSSEENLKVLERILSRTSVPGMTELKLKQYFKEFSHVKPLLPARSRVEIDLANPDEDTWIVQCPASVDIHSALLNKKLNLSAPRSRIKHCSVPLEAHVKRNSDEKAIGLMCGTQIKSFCPAGFVRITETLADAPVEVELPTESCHVEVPFPEDIRQRHPLLGYDYQETITVPDRVKQRLALAQKQAALFYTNLASTGTPKKTKSKSKRIKQEPEAVTVKIEPESELEMNTVSAKKSKKRKEASVETVVAAEVFPSPRKVIKLENGSPQKKAKQDKEEYNTSSIKKDFAVEDDIAWLLNI</sequence>
<feature type="compositionally biased region" description="Acidic residues" evidence="1">
    <location>
        <begin position="51"/>
        <end position="66"/>
    </location>
</feature>
<feature type="region of interest" description="Disordered" evidence="1">
    <location>
        <begin position="337"/>
        <end position="358"/>
    </location>
</feature>
<dbReference type="VEuPathDB" id="VectorBase:AATE004218"/>
<feature type="compositionally biased region" description="Basic and acidic residues" evidence="1">
    <location>
        <begin position="349"/>
        <end position="358"/>
    </location>
</feature>
<evidence type="ECO:0000256" key="1">
    <source>
        <dbReference type="SAM" id="MobiDB-lite"/>
    </source>
</evidence>
<accession>A0A182IRQ2</accession>
<proteinExistence type="predicted"/>
<evidence type="ECO:0000313" key="2">
    <source>
        <dbReference type="EnsemblMetazoa" id="AATE004218-PA.1"/>
    </source>
</evidence>